<accession>A0A6J1PVL2</accession>
<dbReference type="AlphaFoldDB" id="A0A6J1PVL2"/>
<reference evidence="2" key="1">
    <citation type="submission" date="2025-08" db="UniProtKB">
        <authorList>
            <consortium name="RefSeq"/>
        </authorList>
    </citation>
    <scope>IDENTIFICATION</scope>
    <source>
        <tissue evidence="2">Whole body</tissue>
    </source>
</reference>
<sequence>TVPAESTTSMNISENFLDILQLSFEIKYIDEDTGLAKKKDKLKVSEEKMNVLYHNVVDVLTDQKFDDIVALSTAHCNIGLEYVTSTDTDDLNTAVRYLSRCLELLKGKTLDRKAILTSIGALNGLNSVCEKLETEKDNEHLNTALSLYYKYTREDNYPDPIHIESLVGIKGKELNPRIILNNLHHTTLQELERQYLKRSKDKHEFVKYFLANGRFAEAKNHIAIGDYVIHRFDKDIRSEEKEAPLDSNKSYNNALAVFKNKGMNK</sequence>
<dbReference type="Proteomes" id="UP000504618">
    <property type="component" value="Unplaced"/>
</dbReference>
<keyword evidence="1" id="KW-1185">Reference proteome</keyword>
<protein>
    <submittedName>
        <fullName evidence="2">Uncharacterized protein LOC112455593</fullName>
    </submittedName>
</protein>
<organism evidence="1 2">
    <name type="scientific">Temnothorax curvispinosus</name>
    <dbReference type="NCBI Taxonomy" id="300111"/>
    <lineage>
        <taxon>Eukaryota</taxon>
        <taxon>Metazoa</taxon>
        <taxon>Ecdysozoa</taxon>
        <taxon>Arthropoda</taxon>
        <taxon>Hexapoda</taxon>
        <taxon>Insecta</taxon>
        <taxon>Pterygota</taxon>
        <taxon>Neoptera</taxon>
        <taxon>Endopterygota</taxon>
        <taxon>Hymenoptera</taxon>
        <taxon>Apocrita</taxon>
        <taxon>Aculeata</taxon>
        <taxon>Formicoidea</taxon>
        <taxon>Formicidae</taxon>
        <taxon>Myrmicinae</taxon>
        <taxon>Temnothorax</taxon>
    </lineage>
</organism>
<dbReference type="RefSeq" id="XP_024873373.1">
    <property type="nucleotide sequence ID" value="XM_025017605.1"/>
</dbReference>
<proteinExistence type="predicted"/>
<evidence type="ECO:0000313" key="2">
    <source>
        <dbReference type="RefSeq" id="XP_024873373.1"/>
    </source>
</evidence>
<dbReference type="OrthoDB" id="7554758at2759"/>
<evidence type="ECO:0000313" key="1">
    <source>
        <dbReference type="Proteomes" id="UP000504618"/>
    </source>
</evidence>
<name>A0A6J1PVL2_9HYME</name>
<feature type="non-terminal residue" evidence="2">
    <location>
        <position position="1"/>
    </location>
</feature>
<dbReference type="GeneID" id="112455593"/>
<gene>
    <name evidence="2" type="primary">LOC112455593</name>
</gene>